<dbReference type="GO" id="GO:0016747">
    <property type="term" value="F:acyltransferase activity, transferring groups other than amino-acyl groups"/>
    <property type="evidence" value="ECO:0007669"/>
    <property type="project" value="InterPro"/>
</dbReference>
<dbReference type="CDD" id="cd04301">
    <property type="entry name" value="NAT_SF"/>
    <property type="match status" value="1"/>
</dbReference>
<dbReference type="PANTHER" id="PTHR43072">
    <property type="entry name" value="N-ACETYLTRANSFERASE"/>
    <property type="match status" value="1"/>
</dbReference>
<dbReference type="Gene3D" id="3.40.630.30">
    <property type="match status" value="1"/>
</dbReference>
<dbReference type="SUPFAM" id="SSF55729">
    <property type="entry name" value="Acyl-CoA N-acyltransferases (Nat)"/>
    <property type="match status" value="1"/>
</dbReference>
<sequence length="195" mass="21253">MDTKGIEQIEVGPATSADLPSIAEIFTHYVVNSVITFEETAPSVPFWQQRLDSLSSSGLPFLVAKTTKDGANEVVGYAYASPWRNKPAYRYTVEDTVYLAPGWTGRGVGSALLKRLLKECQRAGKRQVIAVMSDTGSNASAALHRRFGFKDAGRLTGVGYKHGTWVDTVLMQRELPAERLTETSNNTVPTSGIRG</sequence>
<keyword evidence="3" id="KW-1185">Reference proteome</keyword>
<dbReference type="Pfam" id="PF00583">
    <property type="entry name" value="Acetyltransf_1"/>
    <property type="match status" value="1"/>
</dbReference>
<dbReference type="EMBL" id="MU006564">
    <property type="protein sequence ID" value="KAF2750478.1"/>
    <property type="molecule type" value="Genomic_DNA"/>
</dbReference>
<name>A0A6A6VIM7_9PLEO</name>
<organism evidence="2 3">
    <name type="scientific">Sporormia fimetaria CBS 119925</name>
    <dbReference type="NCBI Taxonomy" id="1340428"/>
    <lineage>
        <taxon>Eukaryota</taxon>
        <taxon>Fungi</taxon>
        <taxon>Dikarya</taxon>
        <taxon>Ascomycota</taxon>
        <taxon>Pezizomycotina</taxon>
        <taxon>Dothideomycetes</taxon>
        <taxon>Pleosporomycetidae</taxon>
        <taxon>Pleosporales</taxon>
        <taxon>Sporormiaceae</taxon>
        <taxon>Sporormia</taxon>
    </lineage>
</organism>
<proteinExistence type="predicted"/>
<dbReference type="PROSITE" id="PS51186">
    <property type="entry name" value="GNAT"/>
    <property type="match status" value="1"/>
</dbReference>
<gene>
    <name evidence="2" type="ORF">M011DRAFT_492659</name>
</gene>
<dbReference type="OrthoDB" id="2129362at2759"/>
<evidence type="ECO:0000313" key="2">
    <source>
        <dbReference type="EMBL" id="KAF2750478.1"/>
    </source>
</evidence>
<dbReference type="InterPro" id="IPR016181">
    <property type="entry name" value="Acyl_CoA_acyltransferase"/>
</dbReference>
<protein>
    <submittedName>
        <fullName evidence="2">GNAT family toxin-antitoxin system, toxin component</fullName>
    </submittedName>
</protein>
<dbReference type="AlphaFoldDB" id="A0A6A6VIM7"/>
<dbReference type="Proteomes" id="UP000799440">
    <property type="component" value="Unassembled WGS sequence"/>
</dbReference>
<dbReference type="InterPro" id="IPR000182">
    <property type="entry name" value="GNAT_dom"/>
</dbReference>
<evidence type="ECO:0000259" key="1">
    <source>
        <dbReference type="PROSITE" id="PS51186"/>
    </source>
</evidence>
<dbReference type="PANTHER" id="PTHR43072:SF8">
    <property type="entry name" value="ACYLTRANSFERASE FABY-RELATED"/>
    <property type="match status" value="1"/>
</dbReference>
<reference evidence="2" key="1">
    <citation type="journal article" date="2020" name="Stud. Mycol.">
        <title>101 Dothideomycetes genomes: a test case for predicting lifestyles and emergence of pathogens.</title>
        <authorList>
            <person name="Haridas S."/>
            <person name="Albert R."/>
            <person name="Binder M."/>
            <person name="Bloem J."/>
            <person name="Labutti K."/>
            <person name="Salamov A."/>
            <person name="Andreopoulos B."/>
            <person name="Baker S."/>
            <person name="Barry K."/>
            <person name="Bills G."/>
            <person name="Bluhm B."/>
            <person name="Cannon C."/>
            <person name="Castanera R."/>
            <person name="Culley D."/>
            <person name="Daum C."/>
            <person name="Ezra D."/>
            <person name="Gonzalez J."/>
            <person name="Henrissat B."/>
            <person name="Kuo A."/>
            <person name="Liang C."/>
            <person name="Lipzen A."/>
            <person name="Lutzoni F."/>
            <person name="Magnuson J."/>
            <person name="Mondo S."/>
            <person name="Nolan M."/>
            <person name="Ohm R."/>
            <person name="Pangilinan J."/>
            <person name="Park H.-J."/>
            <person name="Ramirez L."/>
            <person name="Alfaro M."/>
            <person name="Sun H."/>
            <person name="Tritt A."/>
            <person name="Yoshinaga Y."/>
            <person name="Zwiers L.-H."/>
            <person name="Turgeon B."/>
            <person name="Goodwin S."/>
            <person name="Spatafora J."/>
            <person name="Crous P."/>
            <person name="Grigoriev I."/>
        </authorList>
    </citation>
    <scope>NUCLEOTIDE SEQUENCE</scope>
    <source>
        <strain evidence="2">CBS 119925</strain>
    </source>
</reference>
<feature type="domain" description="N-acetyltransferase" evidence="1">
    <location>
        <begin position="9"/>
        <end position="176"/>
    </location>
</feature>
<accession>A0A6A6VIM7</accession>
<evidence type="ECO:0000313" key="3">
    <source>
        <dbReference type="Proteomes" id="UP000799440"/>
    </source>
</evidence>